<protein>
    <submittedName>
        <fullName evidence="1">Uncharacterized protein YdeI (YjbR/CyaY-like superfamily)</fullName>
    </submittedName>
</protein>
<evidence type="ECO:0000313" key="1">
    <source>
        <dbReference type="EMBL" id="MBB5626862.1"/>
    </source>
</evidence>
<dbReference type="Proteomes" id="UP000588112">
    <property type="component" value="Unassembled WGS sequence"/>
</dbReference>
<evidence type="ECO:0000313" key="2">
    <source>
        <dbReference type="Proteomes" id="UP000588112"/>
    </source>
</evidence>
<dbReference type="AlphaFoldDB" id="A0A7W8Z3M5"/>
<accession>A0A7W8Z3M5</accession>
<dbReference type="EMBL" id="JACHBR010000001">
    <property type="protein sequence ID" value="MBB5626862.1"/>
    <property type="molecule type" value="Genomic_DNA"/>
</dbReference>
<sequence>MTSAQPRPSASEHPATWRFGYPIYHVETRPQWRSWLEQNHTSTRGVWLCSWRTGTGRPRCPYPEVVEEAICFGWIDSTANLLDDDRGLQLITPRKAKSPWSRLNRQRAAEMERRGLMTDAGRAAIDAAKTNGWWTISDQVEALEEPADLATSLDQHPQARANWDRFPPSARKQTLWWIASAARPSTRAGRIAAAVAEAANGRQAGHVLRSGV</sequence>
<reference evidence="1 2" key="1">
    <citation type="submission" date="2020-08" db="EMBL/GenBank/DDBJ databases">
        <title>Sequencing the genomes of 1000 actinobacteria strains.</title>
        <authorList>
            <person name="Klenk H.-P."/>
        </authorList>
    </citation>
    <scope>NUCLEOTIDE SEQUENCE [LARGE SCALE GENOMIC DNA]</scope>
    <source>
        <strain evidence="1 2">DSM 45790</strain>
    </source>
</reference>
<dbReference type="RefSeq" id="WP_184611103.1">
    <property type="nucleotide sequence ID" value="NZ_JACHBR010000001.1"/>
</dbReference>
<name>A0A7W8Z3M5_9ACTN</name>
<gene>
    <name evidence="1" type="ORF">BJ981_002561</name>
</gene>
<proteinExistence type="predicted"/>
<organism evidence="1 2">
    <name type="scientific">Sphaerisporangium krabiense</name>
    <dbReference type="NCBI Taxonomy" id="763782"/>
    <lineage>
        <taxon>Bacteria</taxon>
        <taxon>Bacillati</taxon>
        <taxon>Actinomycetota</taxon>
        <taxon>Actinomycetes</taxon>
        <taxon>Streptosporangiales</taxon>
        <taxon>Streptosporangiaceae</taxon>
        <taxon>Sphaerisporangium</taxon>
    </lineage>
</organism>
<keyword evidence="2" id="KW-1185">Reference proteome</keyword>
<comment type="caution">
    <text evidence="1">The sequence shown here is derived from an EMBL/GenBank/DDBJ whole genome shotgun (WGS) entry which is preliminary data.</text>
</comment>
<dbReference type="Pfam" id="PF13376">
    <property type="entry name" value="OmdA"/>
    <property type="match status" value="1"/>
</dbReference>